<proteinExistence type="predicted"/>
<reference evidence="1 2" key="1">
    <citation type="submission" date="2019-08" db="EMBL/GenBank/DDBJ databases">
        <title>The genome of the soybean aphid Biotype 1, its phylome, world population structure and adaptation to the North American continent.</title>
        <authorList>
            <person name="Giordano R."/>
            <person name="Donthu R.K."/>
            <person name="Hernandez A.G."/>
            <person name="Wright C.L."/>
            <person name="Zimin A.V."/>
        </authorList>
    </citation>
    <scope>NUCLEOTIDE SEQUENCE [LARGE SCALE GENOMIC DNA]</scope>
    <source>
        <tissue evidence="1">Whole aphids</tissue>
    </source>
</reference>
<dbReference type="AlphaFoldDB" id="A0A6G0T0S1"/>
<evidence type="ECO:0000313" key="2">
    <source>
        <dbReference type="Proteomes" id="UP000475862"/>
    </source>
</evidence>
<comment type="caution">
    <text evidence="1">The sequence shown here is derived from an EMBL/GenBank/DDBJ whole genome shotgun (WGS) entry which is preliminary data.</text>
</comment>
<dbReference type="Proteomes" id="UP000475862">
    <property type="component" value="Unassembled WGS sequence"/>
</dbReference>
<dbReference type="EMBL" id="VYZN01000074">
    <property type="protein sequence ID" value="KAE9523998.1"/>
    <property type="molecule type" value="Genomic_DNA"/>
</dbReference>
<protein>
    <submittedName>
        <fullName evidence="1">Uncharacterized protein</fullName>
    </submittedName>
</protein>
<name>A0A6G0T0S1_APHGL</name>
<gene>
    <name evidence="1" type="ORF">AGLY_015645</name>
</gene>
<evidence type="ECO:0000313" key="1">
    <source>
        <dbReference type="EMBL" id="KAE9523998.1"/>
    </source>
</evidence>
<accession>A0A6G0T0S1</accession>
<keyword evidence="2" id="KW-1185">Reference proteome</keyword>
<organism evidence="1 2">
    <name type="scientific">Aphis glycines</name>
    <name type="common">Soybean aphid</name>
    <dbReference type="NCBI Taxonomy" id="307491"/>
    <lineage>
        <taxon>Eukaryota</taxon>
        <taxon>Metazoa</taxon>
        <taxon>Ecdysozoa</taxon>
        <taxon>Arthropoda</taxon>
        <taxon>Hexapoda</taxon>
        <taxon>Insecta</taxon>
        <taxon>Pterygota</taxon>
        <taxon>Neoptera</taxon>
        <taxon>Paraneoptera</taxon>
        <taxon>Hemiptera</taxon>
        <taxon>Sternorrhyncha</taxon>
        <taxon>Aphidomorpha</taxon>
        <taxon>Aphidoidea</taxon>
        <taxon>Aphididae</taxon>
        <taxon>Aphidini</taxon>
        <taxon>Aphis</taxon>
        <taxon>Aphis</taxon>
    </lineage>
</organism>
<sequence length="193" mass="22435">MSVQNRFSYTMLPIIAFKINASIIVTYSMSEVHSIPTEQQSVTYKTALFCSSNHLLDNDLHQEPMLTLWFYYERIGKVASKNKSIRKNLSESSVFLTKSSKLSYIKYNFWQFIKKSVYRASFRINQGAFEITRRTLDCRTWILFMWVGAHCPQTGNVMFVNSLPPDLIVKTIDLKILKTNLHLQLICKILASF</sequence>